<organism evidence="1 2">
    <name type="scientific">Paenibacillus montanisoli</name>
    <dbReference type="NCBI Taxonomy" id="2081970"/>
    <lineage>
        <taxon>Bacteria</taxon>
        <taxon>Bacillati</taxon>
        <taxon>Bacillota</taxon>
        <taxon>Bacilli</taxon>
        <taxon>Bacillales</taxon>
        <taxon>Paenibacillaceae</taxon>
        <taxon>Paenibacillus</taxon>
    </lineage>
</organism>
<proteinExistence type="predicted"/>
<reference evidence="1 2" key="1">
    <citation type="submission" date="2018-06" db="EMBL/GenBank/DDBJ databases">
        <title>Paenibacillus montanisoli sp. nov., isolated from mountain area soil.</title>
        <authorList>
            <person name="Wu M."/>
        </authorList>
    </citation>
    <scope>NUCLEOTIDE SEQUENCE [LARGE SCALE GENOMIC DNA]</scope>
    <source>
        <strain evidence="1 2">RA17</strain>
    </source>
</reference>
<dbReference type="EMBL" id="QLUW01000002">
    <property type="protein sequence ID" value="RAP76843.1"/>
    <property type="molecule type" value="Genomic_DNA"/>
</dbReference>
<accession>A0A328U4U9</accession>
<evidence type="ECO:0000313" key="1">
    <source>
        <dbReference type="EMBL" id="RAP76843.1"/>
    </source>
</evidence>
<dbReference type="OrthoDB" id="2608048at2"/>
<sequence length="87" mass="9853">MTLNGVKPQAFFIHDEQLISIYIYSSSRGAKKGIKDFEDKTAAADVVAHGRYQAANILIFYNYEGHSLKDERVEMVVRDLKTLLTSD</sequence>
<name>A0A328U4U9_9BACL</name>
<dbReference type="Proteomes" id="UP000249260">
    <property type="component" value="Unassembled WGS sequence"/>
</dbReference>
<keyword evidence="2" id="KW-1185">Reference proteome</keyword>
<dbReference type="AlphaFoldDB" id="A0A328U4U9"/>
<comment type="caution">
    <text evidence="1">The sequence shown here is derived from an EMBL/GenBank/DDBJ whole genome shotgun (WGS) entry which is preliminary data.</text>
</comment>
<gene>
    <name evidence="1" type="ORF">DL346_10385</name>
</gene>
<evidence type="ECO:0000313" key="2">
    <source>
        <dbReference type="Proteomes" id="UP000249260"/>
    </source>
</evidence>
<protein>
    <submittedName>
        <fullName evidence="1">Uncharacterized protein</fullName>
    </submittedName>
</protein>